<comment type="similarity">
    <text evidence="2">Belongs to the glycosyl hydrolase 20 family.</text>
</comment>
<evidence type="ECO:0000313" key="10">
    <source>
        <dbReference type="Proteomes" id="UP000217276"/>
    </source>
</evidence>
<dbReference type="Gene3D" id="3.20.20.80">
    <property type="entry name" value="Glycosidases"/>
    <property type="match status" value="1"/>
</dbReference>
<dbReference type="Proteomes" id="UP000217276">
    <property type="component" value="Chromosome"/>
</dbReference>
<dbReference type="InterPro" id="IPR029018">
    <property type="entry name" value="Hex-like_dom2"/>
</dbReference>
<evidence type="ECO:0000256" key="4">
    <source>
        <dbReference type="ARBA" id="ARBA00022801"/>
    </source>
</evidence>
<keyword evidence="5" id="KW-0326">Glycosidase</keyword>
<proteinExistence type="inferred from homology"/>
<dbReference type="EC" id="3.2.1.52" evidence="3"/>
<dbReference type="GO" id="GO:0030203">
    <property type="term" value="P:glycosaminoglycan metabolic process"/>
    <property type="evidence" value="ECO:0007669"/>
    <property type="project" value="TreeGrafter"/>
</dbReference>
<reference evidence="10" key="1">
    <citation type="submission" date="2017-06" db="EMBL/GenBank/DDBJ databases">
        <title>Capnocytophaga spp. assemblies.</title>
        <authorList>
            <person name="Gulvik C.A."/>
        </authorList>
    </citation>
    <scope>NUCLEOTIDE SEQUENCE [LARGE SCALE GENOMIC DNA]</scope>
    <source>
        <strain evidence="10">H6253</strain>
    </source>
</reference>
<keyword evidence="4" id="KW-0378">Hydrolase</keyword>
<feature type="active site" description="Proton donor" evidence="6">
    <location>
        <position position="257"/>
    </location>
</feature>
<dbReference type="SUPFAM" id="SSF51445">
    <property type="entry name" value="(Trans)glycosidases"/>
    <property type="match status" value="1"/>
</dbReference>
<feature type="domain" description="Glycoside hydrolase family 20 catalytic" evidence="7">
    <location>
        <begin position="118"/>
        <end position="224"/>
    </location>
</feature>
<name>A0A250FAF7_9FLAO</name>
<accession>A0A250FAF7</accession>
<dbReference type="InterPro" id="IPR015882">
    <property type="entry name" value="HEX_bac_N"/>
</dbReference>
<dbReference type="InterPro" id="IPR015883">
    <property type="entry name" value="Glyco_hydro_20_cat"/>
</dbReference>
<dbReference type="Gene3D" id="3.30.379.10">
    <property type="entry name" value="Chitobiase/beta-hexosaminidase domain 2-like"/>
    <property type="match status" value="1"/>
</dbReference>
<comment type="catalytic activity">
    <reaction evidence="1">
        <text>Hydrolysis of terminal non-reducing N-acetyl-D-hexosamine residues in N-acetyl-beta-D-hexosaminides.</text>
        <dbReference type="EC" id="3.2.1.52"/>
    </reaction>
</comment>
<keyword evidence="10" id="KW-1185">Reference proteome</keyword>
<feature type="domain" description="Beta-hexosaminidase bacterial type N-terminal" evidence="8">
    <location>
        <begin position="62"/>
        <end position="115"/>
    </location>
</feature>
<dbReference type="SUPFAM" id="SSF55545">
    <property type="entry name" value="beta-N-acetylhexosaminidase-like domain"/>
    <property type="match status" value="1"/>
</dbReference>
<dbReference type="GO" id="GO:0005975">
    <property type="term" value="P:carbohydrate metabolic process"/>
    <property type="evidence" value="ECO:0007669"/>
    <property type="project" value="InterPro"/>
</dbReference>
<evidence type="ECO:0000256" key="6">
    <source>
        <dbReference type="PIRSR" id="PIRSR625705-1"/>
    </source>
</evidence>
<organism evidence="9 10">
    <name type="scientific">Capnocytophaga leadbetteri</name>
    <dbReference type="NCBI Taxonomy" id="327575"/>
    <lineage>
        <taxon>Bacteria</taxon>
        <taxon>Pseudomonadati</taxon>
        <taxon>Bacteroidota</taxon>
        <taxon>Flavobacteriia</taxon>
        <taxon>Flavobacteriales</taxon>
        <taxon>Flavobacteriaceae</taxon>
        <taxon>Capnocytophaga</taxon>
    </lineage>
</organism>
<gene>
    <name evidence="9" type="ORF">CGC53_07015</name>
</gene>
<evidence type="ECO:0000256" key="2">
    <source>
        <dbReference type="ARBA" id="ARBA00006285"/>
    </source>
</evidence>
<dbReference type="GO" id="GO:0016020">
    <property type="term" value="C:membrane"/>
    <property type="evidence" value="ECO:0007669"/>
    <property type="project" value="TreeGrafter"/>
</dbReference>
<dbReference type="AlphaFoldDB" id="A0A250FAF7"/>
<dbReference type="PANTHER" id="PTHR22600">
    <property type="entry name" value="BETA-HEXOSAMINIDASE"/>
    <property type="match status" value="1"/>
</dbReference>
<dbReference type="EMBL" id="CP022384">
    <property type="protein sequence ID" value="ATA82112.1"/>
    <property type="molecule type" value="Genomic_DNA"/>
</dbReference>
<dbReference type="Pfam" id="PF00728">
    <property type="entry name" value="Glyco_hydro_20"/>
    <property type="match status" value="1"/>
</dbReference>
<dbReference type="PRINTS" id="PR00738">
    <property type="entry name" value="GLHYDRLASE20"/>
</dbReference>
<dbReference type="Pfam" id="PF02838">
    <property type="entry name" value="Glyco_hydro_20b"/>
    <property type="match status" value="1"/>
</dbReference>
<dbReference type="GO" id="GO:0004563">
    <property type="term" value="F:beta-N-acetylhexosaminidase activity"/>
    <property type="evidence" value="ECO:0007669"/>
    <property type="project" value="UniProtKB-EC"/>
</dbReference>
<evidence type="ECO:0000259" key="7">
    <source>
        <dbReference type="Pfam" id="PF00728"/>
    </source>
</evidence>
<dbReference type="RefSeq" id="WP_095914167.1">
    <property type="nucleotide sequence ID" value="NZ_CP022384.1"/>
</dbReference>
<dbReference type="InterPro" id="IPR017853">
    <property type="entry name" value="GH"/>
</dbReference>
<evidence type="ECO:0000256" key="5">
    <source>
        <dbReference type="ARBA" id="ARBA00023295"/>
    </source>
</evidence>
<evidence type="ECO:0000259" key="8">
    <source>
        <dbReference type="Pfam" id="PF02838"/>
    </source>
</evidence>
<evidence type="ECO:0000256" key="3">
    <source>
        <dbReference type="ARBA" id="ARBA00012663"/>
    </source>
</evidence>
<protein>
    <recommendedName>
        <fullName evidence="3">beta-N-acetylhexosaminidase</fullName>
        <ecNumber evidence="3">3.2.1.52</ecNumber>
    </recommendedName>
</protein>
<evidence type="ECO:0000313" key="9">
    <source>
        <dbReference type="EMBL" id="ATA82112.1"/>
    </source>
</evidence>
<sequence length="627" mass="71858">MIKKLFYVYLLFPAVALAGLRQLLPIPQIVTPNGQQYPLSASTLLTDIATVQLVPDLPQIPLNKDEAYILEVTRDKVRITAITALGVYRAHQTLQQLVVQKGKKCYIEGCTITDYPAFRVRGFMQDTGRSYLSVQELKTEIALLAQYKINVFHWHLTENEGWRLQSLRYPQLNAAENYERMPAQYYTLAEAKELVEFCRQRHVMLIPEIDMPGHSRAFEKAFGTSMQTEAGISILKNLLDEVCETFSVPYIHIGTDEVAFTNPRFVPEMVQYLRDKGKKVISWNPGWKYQAGEIDMTQLWSYRGKAQKGIPAIDCRFHYLNHYDAFADLIALYNSRILNVEQGDEDHAGAIIAIWNDRYIANERDIIAQNNFYPAALALAERAWRGGGNAYFDGNGTMLPSSPDDPIFQQFADFEARMLWHKAHHFKHVPFAYVKQTDIEWAITEPFDNGGDLSKDFDWANAPTRKAYGASIYLRHTWGDLVPGFYPHPKPNSTAYAYTHVYSPKKQTVGLWVSFQNYSRSEKDIPPRIGHWDYKQSKIWLNGTEIAPPIWQSQHSTPSNEVPLTNENFEVRPPLRVTLNKGWNRVLLKLPVGSFSTPEVRLVKWHFTCVFVTPDGKERAGAMRVNN</sequence>
<dbReference type="InterPro" id="IPR025705">
    <property type="entry name" value="Beta_hexosaminidase_sua/sub"/>
</dbReference>
<evidence type="ECO:0000256" key="1">
    <source>
        <dbReference type="ARBA" id="ARBA00001231"/>
    </source>
</evidence>
<dbReference type="KEGG" id="clk:CGC53_07015"/>
<dbReference type="PANTHER" id="PTHR22600:SF57">
    <property type="entry name" value="BETA-N-ACETYLHEXOSAMINIDASE"/>
    <property type="match status" value="1"/>
</dbReference>